<dbReference type="AlphaFoldDB" id="A0A4R6IDL3"/>
<feature type="domain" description="ABC transporter" evidence="5">
    <location>
        <begin position="10"/>
        <end position="700"/>
    </location>
</feature>
<gene>
    <name evidence="6" type="ORF">EI74_0438</name>
</gene>
<dbReference type="Proteomes" id="UP000295518">
    <property type="component" value="Unassembled WGS sequence"/>
</dbReference>
<dbReference type="InterPro" id="IPR003439">
    <property type="entry name" value="ABC_transporter-like_ATP-bd"/>
</dbReference>
<dbReference type="OrthoDB" id="400883at2"/>
<sequence length="762" mass="89680">MEITTNKKILSVNNLKKYFRVSSGVVKAVDGISFDLNEGEILGLIGESGSGKTTVGRSLIRLYDDYSGIVTMDDKIISGKRISKANNKFLRRNMQMIFQDPHTSLNGQHNIFSILKEPLVVNGILKDQYKNLFSDWNQIIRHFKYTLKRDMLKSELLIYQHKNPLIAEFQKKWLKKLHSFNFDQNQSHDDIFNRISKFYEDKQSLMNQMINMTYKQIELLENSYLKYQKQYRNNDLLIDEKNLKEAEQKYLLTKKLQKQSTKKVEMEAKIKTANDKYKNLLKFKREYSNRSLNIVKNYIYEYKTDYKYFDNNRISSKEFKQYNFNVKQKYLTLKIISELKTHQKNLNYLSVKTLSNLIDSLSNYFSEQLAVIKSNDKKYDDTNIKLQINKNWSFDFSSYLTENAKHLNKVTTEISKAKSDIAQMKEKYKSMSAPEPTPEKLEEVTQLLNVAKAEFAKETKAFEDKYLERFKQLDVSIESQKKTFENFAKDEKEIDDLLKKTYRKFFENIKSNSSDKKEVKNTINNYKTTLSAKMDTMKSYEMEIRILSKDIDKIKHYFGIKKDPFSKLHIKQIELRKLIYKSLEDVGLLRQFAYRYPHEFSGGQRQRIVIARALISNPKVIVADEPIASLDISIQAQVVNLLKDLCRKRGFALVFIAHDLSMVEYIADKIHIMHLGKIVEEGETREIYKNPLHPYTNNLFDSIPKLSNANIPFRASNFNLEYLAEQRFPNVAKMYEVNAEHNLFATEEQFKRWTSVNNEAEA</sequence>
<reference evidence="6 7" key="1">
    <citation type="submission" date="2019-03" db="EMBL/GenBank/DDBJ databases">
        <title>Genomic Encyclopedia of Archaeal and Bacterial Type Strains, Phase II (KMG-II): from individual species to whole genera.</title>
        <authorList>
            <person name="Goeker M."/>
        </authorList>
    </citation>
    <scope>NUCLEOTIDE SEQUENCE [LARGE SCALE GENOMIC DNA]</scope>
    <source>
        <strain evidence="6 7">ATCC 700618</strain>
    </source>
</reference>
<keyword evidence="7" id="KW-1185">Reference proteome</keyword>
<dbReference type="InterPro" id="IPR050319">
    <property type="entry name" value="ABC_transp_ATP-bind"/>
</dbReference>
<dbReference type="Pfam" id="PF08352">
    <property type="entry name" value="oligo_HPY"/>
    <property type="match status" value="1"/>
</dbReference>
<dbReference type="PANTHER" id="PTHR43776:SF7">
    <property type="entry name" value="D,D-DIPEPTIDE TRANSPORT ATP-BINDING PROTEIN DDPF-RELATED"/>
    <property type="match status" value="1"/>
</dbReference>
<dbReference type="SUPFAM" id="SSF52540">
    <property type="entry name" value="P-loop containing nucleoside triphosphate hydrolases"/>
    <property type="match status" value="2"/>
</dbReference>
<dbReference type="SMART" id="SM00382">
    <property type="entry name" value="AAA"/>
    <property type="match status" value="1"/>
</dbReference>
<evidence type="ECO:0000256" key="2">
    <source>
        <dbReference type="ARBA" id="ARBA00022448"/>
    </source>
</evidence>
<evidence type="ECO:0000256" key="4">
    <source>
        <dbReference type="ARBA" id="ARBA00022840"/>
    </source>
</evidence>
<dbReference type="Gene3D" id="3.40.50.300">
    <property type="entry name" value="P-loop containing nucleotide triphosphate hydrolases"/>
    <property type="match status" value="2"/>
</dbReference>
<comment type="similarity">
    <text evidence="1">Belongs to the ABC transporter superfamily.</text>
</comment>
<protein>
    <submittedName>
        <fullName evidence="6">Oligopeptide transport system ATP-binding protein</fullName>
    </submittedName>
</protein>
<dbReference type="Pfam" id="PF00005">
    <property type="entry name" value="ABC_tran"/>
    <property type="match status" value="2"/>
</dbReference>
<proteinExistence type="inferred from homology"/>
<dbReference type="InterPro" id="IPR013563">
    <property type="entry name" value="Oligopep_ABC_C"/>
</dbReference>
<evidence type="ECO:0000256" key="1">
    <source>
        <dbReference type="ARBA" id="ARBA00005417"/>
    </source>
</evidence>
<dbReference type="GO" id="GO:0016887">
    <property type="term" value="F:ATP hydrolysis activity"/>
    <property type="evidence" value="ECO:0007669"/>
    <property type="project" value="InterPro"/>
</dbReference>
<dbReference type="GO" id="GO:0005524">
    <property type="term" value="F:ATP binding"/>
    <property type="evidence" value="ECO:0007669"/>
    <property type="project" value="UniProtKB-KW"/>
</dbReference>
<comment type="caution">
    <text evidence="6">The sequence shown here is derived from an EMBL/GenBank/DDBJ whole genome shotgun (WGS) entry which is preliminary data.</text>
</comment>
<dbReference type="InterPro" id="IPR027417">
    <property type="entry name" value="P-loop_NTPase"/>
</dbReference>
<dbReference type="InterPro" id="IPR003593">
    <property type="entry name" value="AAA+_ATPase"/>
</dbReference>
<keyword evidence="2" id="KW-0813">Transport</keyword>
<evidence type="ECO:0000313" key="7">
    <source>
        <dbReference type="Proteomes" id="UP000295518"/>
    </source>
</evidence>
<dbReference type="GO" id="GO:0015833">
    <property type="term" value="P:peptide transport"/>
    <property type="evidence" value="ECO:0007669"/>
    <property type="project" value="InterPro"/>
</dbReference>
<dbReference type="RefSeq" id="WP_094254603.1">
    <property type="nucleotide sequence ID" value="NZ_NNCE01000003.1"/>
</dbReference>
<name>A0A4R6IDL3_9MOLU</name>
<dbReference type="PANTHER" id="PTHR43776">
    <property type="entry name" value="TRANSPORT ATP-BINDING PROTEIN"/>
    <property type="match status" value="1"/>
</dbReference>
<dbReference type="PROSITE" id="PS00211">
    <property type="entry name" value="ABC_TRANSPORTER_1"/>
    <property type="match status" value="1"/>
</dbReference>
<keyword evidence="4 6" id="KW-0067">ATP-binding</keyword>
<dbReference type="EMBL" id="SNWN01000011">
    <property type="protein sequence ID" value="TDO20360.1"/>
    <property type="molecule type" value="Genomic_DNA"/>
</dbReference>
<accession>A0A4R6IDL3</accession>
<keyword evidence="3" id="KW-0547">Nucleotide-binding</keyword>
<dbReference type="PROSITE" id="PS50893">
    <property type="entry name" value="ABC_TRANSPORTER_2"/>
    <property type="match status" value="1"/>
</dbReference>
<evidence type="ECO:0000256" key="3">
    <source>
        <dbReference type="ARBA" id="ARBA00022741"/>
    </source>
</evidence>
<organism evidence="6 7">
    <name type="scientific">Mycoplasma testudineum</name>
    <dbReference type="NCBI Taxonomy" id="244584"/>
    <lineage>
        <taxon>Bacteria</taxon>
        <taxon>Bacillati</taxon>
        <taxon>Mycoplasmatota</taxon>
        <taxon>Mollicutes</taxon>
        <taxon>Mycoplasmataceae</taxon>
        <taxon>Mycoplasma</taxon>
    </lineage>
</organism>
<dbReference type="GO" id="GO:0055085">
    <property type="term" value="P:transmembrane transport"/>
    <property type="evidence" value="ECO:0007669"/>
    <property type="project" value="UniProtKB-ARBA"/>
</dbReference>
<evidence type="ECO:0000259" key="5">
    <source>
        <dbReference type="PROSITE" id="PS50893"/>
    </source>
</evidence>
<dbReference type="InterPro" id="IPR017871">
    <property type="entry name" value="ABC_transporter-like_CS"/>
</dbReference>
<evidence type="ECO:0000313" key="6">
    <source>
        <dbReference type="EMBL" id="TDO20360.1"/>
    </source>
</evidence>